<feature type="domain" description="UvrD-like helicase ATP-binding" evidence="16">
    <location>
        <begin position="19"/>
        <end position="317"/>
    </location>
</feature>
<keyword evidence="2" id="KW-0540">Nuclease</keyword>
<evidence type="ECO:0000256" key="11">
    <source>
        <dbReference type="ARBA" id="ARBA00023235"/>
    </source>
</evidence>
<feature type="binding site" evidence="15">
    <location>
        <begin position="40"/>
        <end position="47"/>
    </location>
    <ligand>
        <name>ATP</name>
        <dbReference type="ChEBI" id="CHEBI:30616"/>
    </ligand>
</feature>
<organism evidence="18 19">
    <name type="scientific">Lacisediminihabitans changchengi</name>
    <dbReference type="NCBI Taxonomy" id="2787634"/>
    <lineage>
        <taxon>Bacteria</taxon>
        <taxon>Bacillati</taxon>
        <taxon>Actinomycetota</taxon>
        <taxon>Actinomycetes</taxon>
        <taxon>Micrococcales</taxon>
        <taxon>Microbacteriaceae</taxon>
        <taxon>Lacisediminihabitans</taxon>
    </lineage>
</organism>
<protein>
    <recommendedName>
        <fullName evidence="13">DNA 3'-5' helicase</fullName>
        <ecNumber evidence="13">5.6.2.4</ecNumber>
    </recommendedName>
</protein>
<name>A0A934VXW1_9MICO</name>
<dbReference type="EMBL" id="JAEPES010000002">
    <property type="protein sequence ID" value="MBK4347357.1"/>
    <property type="molecule type" value="Genomic_DNA"/>
</dbReference>
<evidence type="ECO:0000259" key="17">
    <source>
        <dbReference type="PROSITE" id="PS51217"/>
    </source>
</evidence>
<evidence type="ECO:0000256" key="12">
    <source>
        <dbReference type="ARBA" id="ARBA00034617"/>
    </source>
</evidence>
<dbReference type="GO" id="GO:0043138">
    <property type="term" value="F:3'-5' DNA helicase activity"/>
    <property type="evidence" value="ECO:0007669"/>
    <property type="project" value="UniProtKB-EC"/>
</dbReference>
<evidence type="ECO:0000256" key="6">
    <source>
        <dbReference type="ARBA" id="ARBA00022806"/>
    </source>
</evidence>
<comment type="catalytic activity">
    <reaction evidence="14">
        <text>ATP + H2O = ADP + phosphate + H(+)</text>
        <dbReference type="Rhea" id="RHEA:13065"/>
        <dbReference type="ChEBI" id="CHEBI:15377"/>
        <dbReference type="ChEBI" id="CHEBI:15378"/>
        <dbReference type="ChEBI" id="CHEBI:30616"/>
        <dbReference type="ChEBI" id="CHEBI:43474"/>
        <dbReference type="ChEBI" id="CHEBI:456216"/>
        <dbReference type="EC" id="5.6.2.4"/>
    </reaction>
</comment>
<dbReference type="PANTHER" id="PTHR11070">
    <property type="entry name" value="UVRD / RECB / PCRA DNA HELICASE FAMILY MEMBER"/>
    <property type="match status" value="1"/>
</dbReference>
<evidence type="ECO:0000259" key="16">
    <source>
        <dbReference type="PROSITE" id="PS51198"/>
    </source>
</evidence>
<evidence type="ECO:0000256" key="13">
    <source>
        <dbReference type="ARBA" id="ARBA00034808"/>
    </source>
</evidence>
<evidence type="ECO:0000313" key="19">
    <source>
        <dbReference type="Proteomes" id="UP000636458"/>
    </source>
</evidence>
<dbReference type="Pfam" id="PF00580">
    <property type="entry name" value="UvrD-helicase"/>
    <property type="match status" value="1"/>
</dbReference>
<dbReference type="Gene3D" id="3.40.50.300">
    <property type="entry name" value="P-loop containing nucleotide triphosphate hydrolases"/>
    <property type="match status" value="2"/>
</dbReference>
<dbReference type="GO" id="GO:0004527">
    <property type="term" value="F:exonuclease activity"/>
    <property type="evidence" value="ECO:0007669"/>
    <property type="project" value="UniProtKB-KW"/>
</dbReference>
<evidence type="ECO:0000313" key="18">
    <source>
        <dbReference type="EMBL" id="MBK4347357.1"/>
    </source>
</evidence>
<dbReference type="InterPro" id="IPR027417">
    <property type="entry name" value="P-loop_NTPase"/>
</dbReference>
<keyword evidence="9" id="KW-0238">DNA-binding</keyword>
<keyword evidence="19" id="KW-1185">Reference proteome</keyword>
<sequence>MAIKGFVRSGEAATSVLHPLDDSQRSVLTLPDGASAVVIGAPGTGKTVTLMELLADRVLVRGYAPESVLALTSSRVTATRLRDAISLRLAVPTNGPLARTVNSLAFEIVGNAARDANVAVPTLVTGSEQDFDLAQLLQGQHDDDSGPHWPQLLGPQVRRLRGFRTELRELMGRATEYGITPQRLRALGTEHDRPEWVAAADFIAEYLAVVSSSRPSQFDSTELVQFAVAAIARDQAGATVDRLRLVVVDDLQEATRSTISLLAALAARGVAIVAFGDPDVAANAFRGGEPDALARFGRLIGIPQLPTITLSTAHRQTPQLRDFTRRVTERIGTAGVVGQREAVSIAPDGPNPVLRILAESPAREWAAIARQLRERHLIDGVPWRDMAVVARSGAHVPIIARALALAEVPTRTAVGGTALRDDHSARSLLTLVDVGIGRTPLDAELATELLLGPFGALDRLALRRLRLALRAEELAGGGNRAADDLVVEALATPGRFATIDHRVGRNADRLSRTLDALRLAASEGSTIEELLWLAWERSGLAKEWFAQATSAGIVAAEANRNLDGVVALFTAAKRFVEREPTSPATVFLANVLEAEVPEDTLSPQSTGDSVLVTTPSGTVGLEFDTVVIAALQEGIWPNLRLRGSLLYPHQLVRVATGLDGAVIDERRQVRDDELRMFALAVSRARRRVILAAVDNEDEAASVLFALAPGDAPLVDAAALRPLSLRGLTGRLRRELAQPRRSSSEREAAASALSLLAREQVPGADPGQWHGLLDPSTTEPLFAEDERVPVSPSRLEAFENSPVDWFIDTVAGGDATVAMGLGTIVHWAMETATDPSVDAVWRSIESRWTELTFESPWLAEQQKRAARVLAGGVAEYLADFTRDGKTLVGAESRFSIEFERATINGSIDRVERAADGSVVIVDLKTGSPITRQDVIDAHPQLGAYQLAYVHGVLDEFLEELGSHSPGGAKLLYVKRGKGGKLYREGHQPALDEEQLEGFRTRIRQAAIGMAAAAFEGAVEIDEWGSFGVAEKKLHRVRSVSSD</sequence>
<dbReference type="InterPro" id="IPR014017">
    <property type="entry name" value="DNA_helicase_UvrD-like_C"/>
</dbReference>
<evidence type="ECO:0000256" key="9">
    <source>
        <dbReference type="ARBA" id="ARBA00023125"/>
    </source>
</evidence>
<dbReference type="AlphaFoldDB" id="A0A934VXW1"/>
<dbReference type="RefSeq" id="WP_200555714.1">
    <property type="nucleotide sequence ID" value="NZ_JAEPES010000002.1"/>
</dbReference>
<dbReference type="InterPro" id="IPR011335">
    <property type="entry name" value="Restrct_endonuc-II-like"/>
</dbReference>
<dbReference type="SUPFAM" id="SSF52980">
    <property type="entry name" value="Restriction endonuclease-like"/>
    <property type="match status" value="1"/>
</dbReference>
<dbReference type="Gene3D" id="1.10.486.10">
    <property type="entry name" value="PCRA, domain 4"/>
    <property type="match status" value="1"/>
</dbReference>
<dbReference type="GO" id="GO:0033202">
    <property type="term" value="C:DNA helicase complex"/>
    <property type="evidence" value="ECO:0007669"/>
    <property type="project" value="TreeGrafter"/>
</dbReference>
<dbReference type="GO" id="GO:0000725">
    <property type="term" value="P:recombinational repair"/>
    <property type="evidence" value="ECO:0007669"/>
    <property type="project" value="TreeGrafter"/>
</dbReference>
<evidence type="ECO:0000256" key="15">
    <source>
        <dbReference type="PROSITE-ProRule" id="PRU00560"/>
    </source>
</evidence>
<keyword evidence="4" id="KW-0227">DNA damage</keyword>
<evidence type="ECO:0000256" key="10">
    <source>
        <dbReference type="ARBA" id="ARBA00023204"/>
    </source>
</evidence>
<keyword evidence="5 15" id="KW-0378">Hydrolase</keyword>
<keyword evidence="11" id="KW-0413">Isomerase</keyword>
<evidence type="ECO:0000256" key="14">
    <source>
        <dbReference type="ARBA" id="ARBA00048988"/>
    </source>
</evidence>
<evidence type="ECO:0000256" key="5">
    <source>
        <dbReference type="ARBA" id="ARBA00022801"/>
    </source>
</evidence>
<dbReference type="EC" id="5.6.2.4" evidence="13"/>
<dbReference type="Proteomes" id="UP000636458">
    <property type="component" value="Unassembled WGS sequence"/>
</dbReference>
<dbReference type="GO" id="GO:0005829">
    <property type="term" value="C:cytosol"/>
    <property type="evidence" value="ECO:0007669"/>
    <property type="project" value="TreeGrafter"/>
</dbReference>
<evidence type="ECO:0000256" key="8">
    <source>
        <dbReference type="ARBA" id="ARBA00022840"/>
    </source>
</evidence>
<evidence type="ECO:0000256" key="3">
    <source>
        <dbReference type="ARBA" id="ARBA00022741"/>
    </source>
</evidence>
<keyword evidence="3 15" id="KW-0547">Nucleotide-binding</keyword>
<evidence type="ECO:0000256" key="7">
    <source>
        <dbReference type="ARBA" id="ARBA00022839"/>
    </source>
</evidence>
<keyword evidence="6 15" id="KW-0347">Helicase</keyword>
<dbReference type="InterPro" id="IPR011604">
    <property type="entry name" value="PDDEXK-like_dom_sf"/>
</dbReference>
<evidence type="ECO:0000256" key="2">
    <source>
        <dbReference type="ARBA" id="ARBA00022722"/>
    </source>
</evidence>
<dbReference type="PROSITE" id="PS51198">
    <property type="entry name" value="UVRD_HELICASE_ATP_BIND"/>
    <property type="match status" value="1"/>
</dbReference>
<dbReference type="InterPro" id="IPR038726">
    <property type="entry name" value="PDDEXK_AddAB-type"/>
</dbReference>
<comment type="catalytic activity">
    <reaction evidence="12">
        <text>Couples ATP hydrolysis with the unwinding of duplex DNA by translocating in the 3'-5' direction.</text>
        <dbReference type="EC" id="5.6.2.4"/>
    </reaction>
</comment>
<dbReference type="Gene3D" id="3.90.320.10">
    <property type="match status" value="1"/>
</dbReference>
<dbReference type="Pfam" id="PF12705">
    <property type="entry name" value="PDDEXK_1"/>
    <property type="match status" value="1"/>
</dbReference>
<keyword evidence="8 15" id="KW-0067">ATP-binding</keyword>
<dbReference type="PANTHER" id="PTHR11070:SF59">
    <property type="entry name" value="DNA 3'-5' HELICASE"/>
    <property type="match status" value="1"/>
</dbReference>
<evidence type="ECO:0000256" key="4">
    <source>
        <dbReference type="ARBA" id="ARBA00022763"/>
    </source>
</evidence>
<dbReference type="GO" id="GO:0005524">
    <property type="term" value="F:ATP binding"/>
    <property type="evidence" value="ECO:0007669"/>
    <property type="project" value="UniProtKB-UniRule"/>
</dbReference>
<keyword evidence="7" id="KW-0269">Exonuclease</keyword>
<dbReference type="InterPro" id="IPR000212">
    <property type="entry name" value="DNA_helicase_UvrD/REP"/>
</dbReference>
<keyword evidence="10" id="KW-0234">DNA repair</keyword>
<accession>A0A934VXW1</accession>
<dbReference type="SUPFAM" id="SSF52540">
    <property type="entry name" value="P-loop containing nucleoside triphosphate hydrolases"/>
    <property type="match status" value="1"/>
</dbReference>
<evidence type="ECO:0000256" key="1">
    <source>
        <dbReference type="ARBA" id="ARBA00009922"/>
    </source>
</evidence>
<proteinExistence type="inferred from homology"/>
<dbReference type="PROSITE" id="PS51217">
    <property type="entry name" value="UVRD_HELICASE_CTER"/>
    <property type="match status" value="1"/>
</dbReference>
<dbReference type="Gene3D" id="1.10.10.160">
    <property type="match status" value="1"/>
</dbReference>
<dbReference type="InterPro" id="IPR013986">
    <property type="entry name" value="DExx_box_DNA_helicase_dom_sf"/>
</dbReference>
<reference evidence="18" key="1">
    <citation type="submission" date="2021-01" db="EMBL/GenBank/DDBJ databases">
        <title>Lacisediminihabitans sp. nov. strain G11-30, isolated from Antarctic Soil.</title>
        <authorList>
            <person name="Li J."/>
        </authorList>
    </citation>
    <scope>NUCLEOTIDE SEQUENCE</scope>
    <source>
        <strain evidence="18">G11-30</strain>
    </source>
</reference>
<gene>
    <name evidence="18" type="ORF">IV501_06900</name>
</gene>
<feature type="domain" description="UvrD-like helicase C-terminal" evidence="17">
    <location>
        <begin position="321"/>
        <end position="620"/>
    </location>
</feature>
<dbReference type="InterPro" id="IPR014016">
    <property type="entry name" value="UvrD-like_ATP-bd"/>
</dbReference>
<dbReference type="GO" id="GO:0003677">
    <property type="term" value="F:DNA binding"/>
    <property type="evidence" value="ECO:0007669"/>
    <property type="project" value="UniProtKB-KW"/>
</dbReference>
<comment type="similarity">
    <text evidence="1">Belongs to the helicase family. UvrD subfamily.</text>
</comment>
<comment type="caution">
    <text evidence="18">The sequence shown here is derived from an EMBL/GenBank/DDBJ whole genome shotgun (WGS) entry which is preliminary data.</text>
</comment>